<dbReference type="InterPro" id="IPR033121">
    <property type="entry name" value="PEPTIDASE_A1"/>
</dbReference>
<dbReference type="GO" id="GO:0016485">
    <property type="term" value="P:protein processing"/>
    <property type="evidence" value="ECO:0007669"/>
    <property type="project" value="UniProtKB-ARBA"/>
</dbReference>
<accession>A0A812W9G4</accession>
<feature type="active site" evidence="5">
    <location>
        <position position="274"/>
    </location>
</feature>
<evidence type="ECO:0000256" key="4">
    <source>
        <dbReference type="ARBA" id="ARBA00022801"/>
    </source>
</evidence>
<evidence type="ECO:0000256" key="5">
    <source>
        <dbReference type="PIRSR" id="PIRSR601461-1"/>
    </source>
</evidence>
<dbReference type="SUPFAM" id="SSF50630">
    <property type="entry name" value="Acid proteases"/>
    <property type="match status" value="1"/>
</dbReference>
<dbReference type="Proteomes" id="UP000649617">
    <property type="component" value="Unassembled WGS sequence"/>
</dbReference>
<gene>
    <name evidence="9" type="primary">Ctse</name>
    <name evidence="9" type="ORF">SPIL2461_LOCUS18556</name>
</gene>
<dbReference type="InterPro" id="IPR001969">
    <property type="entry name" value="Aspartic_peptidase_AS"/>
</dbReference>
<dbReference type="PROSITE" id="PS51767">
    <property type="entry name" value="PEPTIDASE_A1"/>
    <property type="match status" value="1"/>
</dbReference>
<dbReference type="PRINTS" id="PR00792">
    <property type="entry name" value="PEPSIN"/>
</dbReference>
<evidence type="ECO:0000313" key="9">
    <source>
        <dbReference type="EMBL" id="CAE7672040.1"/>
    </source>
</evidence>
<keyword evidence="2 7" id="KW-0645">Protease</keyword>
<keyword evidence="4 7" id="KW-0378">Hydrolase</keyword>
<comment type="similarity">
    <text evidence="1 7">Belongs to the peptidase A1 family.</text>
</comment>
<dbReference type="Gene3D" id="2.40.70.10">
    <property type="entry name" value="Acid Proteases"/>
    <property type="match status" value="2"/>
</dbReference>
<proteinExistence type="inferred from homology"/>
<evidence type="ECO:0000256" key="3">
    <source>
        <dbReference type="ARBA" id="ARBA00022750"/>
    </source>
</evidence>
<dbReference type="EMBL" id="CAJNIZ010043894">
    <property type="protein sequence ID" value="CAE7672040.1"/>
    <property type="molecule type" value="Genomic_DNA"/>
</dbReference>
<dbReference type="PANTHER" id="PTHR47966:SF51">
    <property type="entry name" value="BETA-SITE APP-CLEAVING ENZYME, ISOFORM A-RELATED"/>
    <property type="match status" value="1"/>
</dbReference>
<sequence>MTAARRSNLHPVPVSLISTRLSQNATLLREESSAAMSEMRAQAQQLHALQYYGEVHVGTPPQRFTVIFDTGSGQLMLPSARCSSQACRKHQTFAVQRSSTAIPVGWADQPLQKANGDFDRDTTVVSFAAGDAVGQFVRDKVCLGTACAFADFVEMTEESKEPFAAAEWDGVLGLAQSLNENTEFNVAQNLLKGGLYDGTMKKPVFSVYLGRKVEDEAEITFGDYHDSRMSSALHWINVSKEGYWQFQFDDITVDGKTTGLCAKHAEKRCQAVLDTGSSLVMGPREDLDAILELLTFKEGTQMPCAASRHFPKLGIRIGTQNFEMEADEYIDRSDPEQADGQGTCWAQLMPVGDTGRGAIFVLGMPFLRAFYTVYDVEAKRMGIARAKHKSKQVIADAGAQVKLVSLRPAGTDLQGKATSRMSNDGKDGSK</sequence>
<dbReference type="PANTHER" id="PTHR47966">
    <property type="entry name" value="BETA-SITE APP-CLEAVING ENZYME, ISOFORM A-RELATED"/>
    <property type="match status" value="1"/>
</dbReference>
<feature type="disulfide bond" evidence="6">
    <location>
        <begin position="304"/>
        <end position="344"/>
    </location>
</feature>
<evidence type="ECO:0000256" key="7">
    <source>
        <dbReference type="RuleBase" id="RU000454"/>
    </source>
</evidence>
<dbReference type="GO" id="GO:0004190">
    <property type="term" value="F:aspartic-type endopeptidase activity"/>
    <property type="evidence" value="ECO:0007669"/>
    <property type="project" value="UniProtKB-KW"/>
</dbReference>
<dbReference type="InterPro" id="IPR021109">
    <property type="entry name" value="Peptidase_aspartic_dom_sf"/>
</dbReference>
<evidence type="ECO:0000313" key="10">
    <source>
        <dbReference type="Proteomes" id="UP000649617"/>
    </source>
</evidence>
<dbReference type="AlphaFoldDB" id="A0A812W9G4"/>
<name>A0A812W9G4_SYMPI</name>
<dbReference type="OrthoDB" id="771136at2759"/>
<evidence type="ECO:0000259" key="8">
    <source>
        <dbReference type="PROSITE" id="PS51767"/>
    </source>
</evidence>
<evidence type="ECO:0000256" key="1">
    <source>
        <dbReference type="ARBA" id="ARBA00007447"/>
    </source>
</evidence>
<protein>
    <submittedName>
        <fullName evidence="9">Ctse protein</fullName>
    </submittedName>
</protein>
<feature type="active site" evidence="5">
    <location>
        <position position="69"/>
    </location>
</feature>
<keyword evidence="10" id="KW-1185">Reference proteome</keyword>
<dbReference type="PROSITE" id="PS00141">
    <property type="entry name" value="ASP_PROTEASE"/>
    <property type="match status" value="1"/>
</dbReference>
<organism evidence="9 10">
    <name type="scientific">Symbiodinium pilosum</name>
    <name type="common">Dinoflagellate</name>
    <dbReference type="NCBI Taxonomy" id="2952"/>
    <lineage>
        <taxon>Eukaryota</taxon>
        <taxon>Sar</taxon>
        <taxon>Alveolata</taxon>
        <taxon>Dinophyceae</taxon>
        <taxon>Suessiales</taxon>
        <taxon>Symbiodiniaceae</taxon>
        <taxon>Symbiodinium</taxon>
    </lineage>
</organism>
<reference evidence="9" key="1">
    <citation type="submission" date="2021-02" db="EMBL/GenBank/DDBJ databases">
        <authorList>
            <person name="Dougan E. K."/>
            <person name="Rhodes N."/>
            <person name="Thang M."/>
            <person name="Chan C."/>
        </authorList>
    </citation>
    <scope>NUCLEOTIDE SEQUENCE</scope>
</reference>
<dbReference type="Pfam" id="PF00026">
    <property type="entry name" value="Asp"/>
    <property type="match status" value="1"/>
</dbReference>
<keyword evidence="3 7" id="KW-0064">Aspartyl protease</keyword>
<comment type="caution">
    <text evidence="9">The sequence shown here is derived from an EMBL/GenBank/DDBJ whole genome shotgun (WGS) entry which is preliminary data.</text>
</comment>
<dbReference type="InterPro" id="IPR001461">
    <property type="entry name" value="Aspartic_peptidase_A1"/>
</dbReference>
<feature type="domain" description="Peptidase A1" evidence="8">
    <location>
        <begin position="51"/>
        <end position="384"/>
    </location>
</feature>
<feature type="disulfide bond" evidence="6">
    <location>
        <begin position="82"/>
        <end position="87"/>
    </location>
</feature>
<keyword evidence="6" id="KW-1015">Disulfide bond</keyword>
<dbReference type="FunFam" id="2.40.70.10:FF:000115">
    <property type="entry name" value="Lysosomal aspartic protease"/>
    <property type="match status" value="1"/>
</dbReference>
<evidence type="ECO:0000256" key="2">
    <source>
        <dbReference type="ARBA" id="ARBA00022670"/>
    </source>
</evidence>
<evidence type="ECO:0000256" key="6">
    <source>
        <dbReference type="PIRSR" id="PIRSR601461-2"/>
    </source>
</evidence>